<comment type="similarity">
    <text evidence="2">Belongs to the purine-cytosine permease (2.A.39) family.</text>
</comment>
<dbReference type="InterPro" id="IPR030191">
    <property type="entry name" value="CodB"/>
</dbReference>
<evidence type="ECO:0000256" key="5">
    <source>
        <dbReference type="ARBA" id="ARBA00023136"/>
    </source>
</evidence>
<dbReference type="NCBIfam" id="NF008241">
    <property type="entry name" value="PRK11017.1"/>
    <property type="match status" value="1"/>
</dbReference>
<comment type="caution">
    <text evidence="7">The sequence shown here is derived from an EMBL/GenBank/DDBJ whole genome shotgun (WGS) entry which is preliminary data.</text>
</comment>
<feature type="transmembrane region" description="Helical" evidence="6">
    <location>
        <begin position="100"/>
        <end position="120"/>
    </location>
</feature>
<sequence length="423" mass="45850">MMKKYYVDKEYSLEAVPQDKRKSFLPMLVVMLGFSFFSVSMLAGGSLRGNLTIKNFLDAVFYGNLLLCIYTGLLAYMAGDTGLSTHLLAKYSFGEKGSQLVSFLISITQIGWFGMGIALFSIPASYFIGIDTWILVLISGVLITITAYFGMKLLIILSVIAVPTIGILGGFSTVKAIEDIGGLINLLYIKPSGIITISTALSIVIGSFISAGIFTPDFARFAKNKKVAVRSTVTAFFIGNSIMFLFGALGVMTVGSADISVVMFAQGLIIPGIIVLALNIWTTNGNALYGISLGFTNITKAPKRKMVIVNGLIGTFISIFVYRNLVNWLNLLSTLIPPIGAVMLADYFIINKRKYVDFKDAKFEYINVNAILAWLAGTIGAYIIPGIIHLNSVGVAVITYVILTKLNKNKDIESVEMAKKIAA</sequence>
<keyword evidence="3 6" id="KW-0812">Transmembrane</keyword>
<dbReference type="PANTHER" id="PTHR30569:SF0">
    <property type="entry name" value="CYTOSINE PERMEASE"/>
    <property type="match status" value="1"/>
</dbReference>
<dbReference type="Pfam" id="PF02133">
    <property type="entry name" value="Transp_cyt_pur"/>
    <property type="match status" value="1"/>
</dbReference>
<evidence type="ECO:0000256" key="4">
    <source>
        <dbReference type="ARBA" id="ARBA00022989"/>
    </source>
</evidence>
<gene>
    <name evidence="7" type="primary">codB</name>
    <name evidence="7" type="ORF">QX51_01420</name>
</gene>
<evidence type="ECO:0000256" key="1">
    <source>
        <dbReference type="ARBA" id="ARBA00004141"/>
    </source>
</evidence>
<feature type="transmembrane region" description="Helical" evidence="6">
    <location>
        <begin position="261"/>
        <end position="281"/>
    </location>
</feature>
<feature type="transmembrane region" description="Helical" evidence="6">
    <location>
        <begin position="307"/>
        <end position="325"/>
    </location>
</feature>
<keyword evidence="5 6" id="KW-0472">Membrane</keyword>
<dbReference type="PANTHER" id="PTHR30569">
    <property type="entry name" value="CYTOSINE TRANSPORTER CODB"/>
    <property type="match status" value="1"/>
</dbReference>
<dbReference type="AlphaFoldDB" id="A0A0B3W8A8"/>
<protein>
    <submittedName>
        <fullName evidence="7">Cytosine permease</fullName>
    </submittedName>
</protein>
<dbReference type="EMBL" id="JWHR01000018">
    <property type="protein sequence ID" value="KHS58652.1"/>
    <property type="molecule type" value="Genomic_DNA"/>
</dbReference>
<evidence type="ECO:0000256" key="2">
    <source>
        <dbReference type="ARBA" id="ARBA00008974"/>
    </source>
</evidence>
<keyword evidence="8" id="KW-1185">Reference proteome</keyword>
<keyword evidence="4 6" id="KW-1133">Transmembrane helix</keyword>
<dbReference type="Gene3D" id="1.10.4160.10">
    <property type="entry name" value="Hydantoin permease"/>
    <property type="match status" value="1"/>
</dbReference>
<feature type="transmembrane region" description="Helical" evidence="6">
    <location>
        <begin position="194"/>
        <end position="215"/>
    </location>
</feature>
<dbReference type="GO" id="GO:0015209">
    <property type="term" value="F:cytosine transmembrane transporter activity"/>
    <property type="evidence" value="ECO:0007669"/>
    <property type="project" value="InterPro"/>
</dbReference>
<feature type="transmembrane region" description="Helical" evidence="6">
    <location>
        <begin position="59"/>
        <end position="79"/>
    </location>
</feature>
<accession>A0A0B3W8A8</accession>
<comment type="subcellular location">
    <subcellularLocation>
        <location evidence="1">Membrane</location>
        <topology evidence="1">Multi-pass membrane protein</topology>
    </subcellularLocation>
</comment>
<feature type="transmembrane region" description="Helical" evidence="6">
    <location>
        <begin position="371"/>
        <end position="403"/>
    </location>
</feature>
<dbReference type="STRING" id="1577792.QX51_01420"/>
<dbReference type="GO" id="GO:0005886">
    <property type="term" value="C:plasma membrane"/>
    <property type="evidence" value="ECO:0007669"/>
    <property type="project" value="TreeGrafter"/>
</dbReference>
<feature type="transmembrane region" description="Helical" evidence="6">
    <location>
        <begin position="153"/>
        <end position="174"/>
    </location>
</feature>
<feature type="transmembrane region" description="Helical" evidence="6">
    <location>
        <begin position="24"/>
        <end position="47"/>
    </location>
</feature>
<evidence type="ECO:0000313" key="7">
    <source>
        <dbReference type="EMBL" id="KHS58652.1"/>
    </source>
</evidence>
<dbReference type="OrthoDB" id="9787279at2"/>
<evidence type="ECO:0000256" key="3">
    <source>
        <dbReference type="ARBA" id="ARBA00022692"/>
    </source>
</evidence>
<organism evidence="7 8">
    <name type="scientific">Terrisporobacter othiniensis</name>
    <dbReference type="NCBI Taxonomy" id="1577792"/>
    <lineage>
        <taxon>Bacteria</taxon>
        <taxon>Bacillati</taxon>
        <taxon>Bacillota</taxon>
        <taxon>Clostridia</taxon>
        <taxon>Peptostreptococcales</taxon>
        <taxon>Peptostreptococcaceae</taxon>
        <taxon>Terrisporobacter</taxon>
    </lineage>
</organism>
<evidence type="ECO:0000313" key="8">
    <source>
        <dbReference type="Proteomes" id="UP000031189"/>
    </source>
</evidence>
<evidence type="ECO:0000256" key="6">
    <source>
        <dbReference type="SAM" id="Phobius"/>
    </source>
</evidence>
<feature type="transmembrane region" description="Helical" evidence="6">
    <location>
        <begin position="331"/>
        <end position="350"/>
    </location>
</feature>
<dbReference type="Proteomes" id="UP000031189">
    <property type="component" value="Unassembled WGS sequence"/>
</dbReference>
<dbReference type="CDD" id="cd11484">
    <property type="entry name" value="SLC-NCS1sbd_CobB-like"/>
    <property type="match status" value="1"/>
</dbReference>
<dbReference type="InterPro" id="IPR001248">
    <property type="entry name" value="Pur-cyt_permease"/>
</dbReference>
<feature type="transmembrane region" description="Helical" evidence="6">
    <location>
        <begin position="126"/>
        <end position="146"/>
    </location>
</feature>
<name>A0A0B3W8A8_9FIRM</name>
<proteinExistence type="inferred from homology"/>
<feature type="transmembrane region" description="Helical" evidence="6">
    <location>
        <begin position="227"/>
        <end position="249"/>
    </location>
</feature>
<reference evidence="7 8" key="1">
    <citation type="submission" date="2014-12" db="EMBL/GenBank/DDBJ databases">
        <title>Draft genome sequence of Terrisporobacter sp. 08-306576, isolated from the blood culture of a bacteremia patient.</title>
        <authorList>
            <person name="Lund L.C."/>
            <person name="Sydenham T.V."/>
            <person name="Hogh S.V."/>
            <person name="Skov M.N."/>
            <person name="Kemp M."/>
            <person name="Justesen U.S."/>
        </authorList>
    </citation>
    <scope>NUCLEOTIDE SEQUENCE [LARGE SCALE GENOMIC DNA]</scope>
    <source>
        <strain evidence="7 8">08-306576</strain>
    </source>
</reference>